<dbReference type="Proteomes" id="UP000521868">
    <property type="component" value="Unassembled WGS sequence"/>
</dbReference>
<dbReference type="Pfam" id="PF02615">
    <property type="entry name" value="Ldh_2"/>
    <property type="match status" value="1"/>
</dbReference>
<dbReference type="RefSeq" id="WP_168107638.1">
    <property type="nucleotide sequence ID" value="NZ_VTOX01000003.1"/>
</dbReference>
<proteinExistence type="inferred from homology"/>
<comment type="similarity">
    <text evidence="1">Belongs to the LDH2/MDH2 oxidoreductase family.</text>
</comment>
<dbReference type="AlphaFoldDB" id="A0A7X6DG53"/>
<dbReference type="PANTHER" id="PTHR11091">
    <property type="entry name" value="OXIDOREDUCTASE-RELATED"/>
    <property type="match status" value="1"/>
</dbReference>
<organism evidence="3 4">
    <name type="scientific">Ramlibacter lithotrophicus</name>
    <dbReference type="NCBI Taxonomy" id="2606681"/>
    <lineage>
        <taxon>Bacteria</taxon>
        <taxon>Pseudomonadati</taxon>
        <taxon>Pseudomonadota</taxon>
        <taxon>Betaproteobacteria</taxon>
        <taxon>Burkholderiales</taxon>
        <taxon>Comamonadaceae</taxon>
        <taxon>Ramlibacter</taxon>
    </lineage>
</organism>
<accession>A0A7X6DG53</accession>
<dbReference type="GO" id="GO:0016491">
    <property type="term" value="F:oxidoreductase activity"/>
    <property type="evidence" value="ECO:0007669"/>
    <property type="project" value="UniProtKB-KW"/>
</dbReference>
<dbReference type="InterPro" id="IPR003767">
    <property type="entry name" value="Malate/L-lactate_DH-like"/>
</dbReference>
<dbReference type="InterPro" id="IPR036111">
    <property type="entry name" value="Mal/L-sulfo/L-lacto_DH-like_sf"/>
</dbReference>
<evidence type="ECO:0000256" key="1">
    <source>
        <dbReference type="ARBA" id="ARBA00006056"/>
    </source>
</evidence>
<dbReference type="EMBL" id="VTOX01000003">
    <property type="protein sequence ID" value="NKE66537.1"/>
    <property type="molecule type" value="Genomic_DNA"/>
</dbReference>
<evidence type="ECO:0000313" key="4">
    <source>
        <dbReference type="Proteomes" id="UP000521868"/>
    </source>
</evidence>
<name>A0A7X6DG53_9BURK</name>
<evidence type="ECO:0000256" key="2">
    <source>
        <dbReference type="ARBA" id="ARBA00023002"/>
    </source>
</evidence>
<reference evidence="3 4" key="1">
    <citation type="journal article" date="2020" name="Nature">
        <title>Bacterial chemolithoautotrophy via manganese oxidation.</title>
        <authorList>
            <person name="Yu H."/>
            <person name="Leadbetter J.R."/>
        </authorList>
    </citation>
    <scope>NUCLEOTIDE SEQUENCE [LARGE SCALE GENOMIC DNA]</scope>
    <source>
        <strain evidence="3 4">RBP-1</strain>
    </source>
</reference>
<dbReference type="SUPFAM" id="SSF89733">
    <property type="entry name" value="L-sulfolactate dehydrogenase-like"/>
    <property type="match status" value="1"/>
</dbReference>
<keyword evidence="2" id="KW-0560">Oxidoreductase</keyword>
<keyword evidence="4" id="KW-1185">Reference proteome</keyword>
<gene>
    <name evidence="3" type="ORF">RAMLITH_11950</name>
</gene>
<evidence type="ECO:0000313" key="3">
    <source>
        <dbReference type="EMBL" id="NKE66537.1"/>
    </source>
</evidence>
<dbReference type="PANTHER" id="PTHR11091:SF0">
    <property type="entry name" value="MALATE DEHYDROGENASE"/>
    <property type="match status" value="1"/>
</dbReference>
<protein>
    <submittedName>
        <fullName evidence="3">Ldh family oxidoreductase</fullName>
    </submittedName>
</protein>
<dbReference type="InterPro" id="IPR043144">
    <property type="entry name" value="Mal/L-sulf/L-lact_DH-like_ah"/>
</dbReference>
<comment type="caution">
    <text evidence="3">The sequence shown here is derived from an EMBL/GenBank/DDBJ whole genome shotgun (WGS) entry which is preliminary data.</text>
</comment>
<dbReference type="Gene3D" id="3.30.1370.60">
    <property type="entry name" value="Hypothetical oxidoreductase yiak, domain 2"/>
    <property type="match status" value="1"/>
</dbReference>
<dbReference type="Gene3D" id="1.10.1530.10">
    <property type="match status" value="1"/>
</dbReference>
<sequence length="355" mass="37095">MAGQQEHHRFSADALETFARTLLVKSGLAGDKAAAVATVLVEGDLLGHATHGLQLLAGYLDDIASGAMTTDGAPEVVADHGAVLTWDARRLPGPWIMLEALDAACERAQRFGIGAVSVRRSHHIAALAPYARRVAERGMVLLLMTSAPSGGSVAPYGGTGPLFSPSPIGVGFPTGAEPVLVDVSTSITTNGMTNLLAREGRKLPGPWLMDEAGHATDDPTVAVAPRKGTLLPLGGMDAGHKGYGLGLMVEAFTAGLAGHGRSDPGPRFGATLFVQVLDPRAFSGAQAFTGQMDWIAERCHQNPPLDPARPVRLPGERGLALRREQLAGGVRLHARIVQALSKWAEQLDVPLPAAL</sequence>
<dbReference type="InterPro" id="IPR043143">
    <property type="entry name" value="Mal/L-sulf/L-lact_DH-like_NADP"/>
</dbReference>